<keyword evidence="3" id="KW-0378">Hydrolase</keyword>
<keyword evidence="4" id="KW-1185">Reference proteome</keyword>
<feature type="active site" description="Proton donor/acceptor" evidence="1">
    <location>
        <position position="259"/>
    </location>
</feature>
<dbReference type="OrthoDB" id="1119199at2"/>
<organism evidence="3 4">
    <name type="scientific">Cyclobacterium marinum (strain ATCC 25205 / DSM 745 / LMG 13164 / NCIMB 1802)</name>
    <name type="common">Flectobacillus marinus</name>
    <dbReference type="NCBI Taxonomy" id="880070"/>
    <lineage>
        <taxon>Bacteria</taxon>
        <taxon>Pseudomonadati</taxon>
        <taxon>Bacteroidota</taxon>
        <taxon>Cytophagia</taxon>
        <taxon>Cytophagales</taxon>
        <taxon>Cyclobacteriaceae</taxon>
        <taxon>Cyclobacterium</taxon>
    </lineage>
</organism>
<gene>
    <name evidence="3" type="ordered locus">Cycma_2086</name>
</gene>
<dbReference type="AlphaFoldDB" id="G0J183"/>
<dbReference type="Gene3D" id="3.40.630.10">
    <property type="entry name" value="Zn peptidases"/>
    <property type="match status" value="1"/>
</dbReference>
<reference evidence="4" key="1">
    <citation type="submission" date="2011-07" db="EMBL/GenBank/DDBJ databases">
        <title>The complete genome of Cyclobacterium marinum DSM 745.</title>
        <authorList>
            <person name="Lucas S."/>
            <person name="Han J."/>
            <person name="Lapidus A."/>
            <person name="Bruce D."/>
            <person name="Goodwin L."/>
            <person name="Pitluck S."/>
            <person name="Peters L."/>
            <person name="Kyrpides N."/>
            <person name="Mavromatis K."/>
            <person name="Ivanova N."/>
            <person name="Ovchinnikova G."/>
            <person name="Chertkov O."/>
            <person name="Detter J.C."/>
            <person name="Tapia R."/>
            <person name="Han C."/>
            <person name="Land M."/>
            <person name="Hauser L."/>
            <person name="Markowitz V."/>
            <person name="Cheng J.-F."/>
            <person name="Hugenholtz P."/>
            <person name="Woyke T."/>
            <person name="Wu D."/>
            <person name="Tindall B."/>
            <person name="Schuetze A."/>
            <person name="Brambilla E."/>
            <person name="Klenk H.-P."/>
            <person name="Eisen J.A."/>
        </authorList>
    </citation>
    <scope>NUCLEOTIDE SEQUENCE [LARGE SCALE GENOMIC DNA]</scope>
    <source>
        <strain evidence="4">ATCC 25205 / DSM 745 / LMG 13164 / NCIMB 1802</strain>
    </source>
</reference>
<dbReference type="STRING" id="880070.Cycma_2086"/>
<dbReference type="PROSITE" id="PS51257">
    <property type="entry name" value="PROKAR_LIPOPROTEIN"/>
    <property type="match status" value="1"/>
</dbReference>
<keyword evidence="3" id="KW-0645">Protease</keyword>
<dbReference type="eggNOG" id="COG2866">
    <property type="taxonomic scope" value="Bacteria"/>
</dbReference>
<sequence>MKSSFRIPVIFTLLSILLYSCQEKRVKTEVINPEILESAFKQYKEKSIDNRRFGYQVIAPLIAKRHALFENNVLGESVEGRPIHLLSYGKGERRVLLWSQMHGNESTATMALFDLFNFLEGSAEDGFESIRQAIRENLYLRFIPMLNPDGAEKFKRRNAQQIDLNRDAVRQSSPEGIILKNVRDEFNPEFGFNLHDQNRYYNVEGSSLPATISFLAPAYNEAREVNAVRSKAMKVIVGMNHLLQQVVPGQVGKYNDSFEPRAFGDNIQKWGTSTILIESGAYPGDPEKQYIRQLNFMILLDALYGIATERYLNYTEEQYIAIPENDSKLMDLLIRNVETVVGDKAYLTDIGIKSSEEFLDSLILMKGNIVDWGDLSVYHGYQEIDANGMVLERGKIWTETIPLEKLTEKRALDLLREGYLAVATEKTNQGQAHQLPLVVFTEGNEPDVNTTLDKSPLFFLSKKGEKKMAIVNGHVIRLDNGENFSFWQLVE</sequence>
<comment type="similarity">
    <text evidence="1">Belongs to the peptidase M14 family.</text>
</comment>
<evidence type="ECO:0000259" key="2">
    <source>
        <dbReference type="PROSITE" id="PS52035"/>
    </source>
</evidence>
<name>G0J183_CYCMS</name>
<accession>G0J183</accession>
<dbReference type="GO" id="GO:0006508">
    <property type="term" value="P:proteolysis"/>
    <property type="evidence" value="ECO:0007669"/>
    <property type="project" value="InterPro"/>
</dbReference>
<dbReference type="SUPFAM" id="SSF53187">
    <property type="entry name" value="Zn-dependent exopeptidases"/>
    <property type="match status" value="1"/>
</dbReference>
<protein>
    <submittedName>
        <fullName evidence="3">Peptidase M14 carboxypeptidase A</fullName>
    </submittedName>
</protein>
<dbReference type="GO" id="GO:0004181">
    <property type="term" value="F:metallocarboxypeptidase activity"/>
    <property type="evidence" value="ECO:0007669"/>
    <property type="project" value="InterPro"/>
</dbReference>
<dbReference type="InterPro" id="IPR000834">
    <property type="entry name" value="Peptidase_M14"/>
</dbReference>
<evidence type="ECO:0000256" key="1">
    <source>
        <dbReference type="PROSITE-ProRule" id="PRU01379"/>
    </source>
</evidence>
<evidence type="ECO:0000313" key="4">
    <source>
        <dbReference type="Proteomes" id="UP000001635"/>
    </source>
</evidence>
<dbReference type="Pfam" id="PF00246">
    <property type="entry name" value="Peptidase_M14"/>
    <property type="match status" value="1"/>
</dbReference>
<dbReference type="GO" id="GO:0008270">
    <property type="term" value="F:zinc ion binding"/>
    <property type="evidence" value="ECO:0007669"/>
    <property type="project" value="InterPro"/>
</dbReference>
<dbReference type="RefSeq" id="WP_014020127.1">
    <property type="nucleotide sequence ID" value="NC_015914.1"/>
</dbReference>
<dbReference type="Proteomes" id="UP000001635">
    <property type="component" value="Chromosome"/>
</dbReference>
<dbReference type="PROSITE" id="PS52035">
    <property type="entry name" value="PEPTIDASE_M14"/>
    <property type="match status" value="1"/>
</dbReference>
<dbReference type="HOGENOM" id="CLU_042010_0_0_10"/>
<dbReference type="CDD" id="cd06239">
    <property type="entry name" value="M14-like"/>
    <property type="match status" value="1"/>
</dbReference>
<dbReference type="EMBL" id="CP002955">
    <property type="protein sequence ID" value="AEL25832.1"/>
    <property type="molecule type" value="Genomic_DNA"/>
</dbReference>
<dbReference type="KEGG" id="cmr:Cycma_2086"/>
<feature type="domain" description="Peptidase M14" evidence="2">
    <location>
        <begin position="47"/>
        <end position="294"/>
    </location>
</feature>
<evidence type="ECO:0000313" key="3">
    <source>
        <dbReference type="EMBL" id="AEL25832.1"/>
    </source>
</evidence>
<proteinExistence type="inferred from homology"/>
<keyword evidence="3" id="KW-0121">Carboxypeptidase</keyword>